<dbReference type="Pfam" id="PF12802">
    <property type="entry name" value="MarR_2"/>
    <property type="match status" value="1"/>
</dbReference>
<dbReference type="eggNOG" id="COG1846">
    <property type="taxonomic scope" value="Bacteria"/>
</dbReference>
<dbReference type="STRING" id="452652.KSE_00860t"/>
<dbReference type="GO" id="GO:0003700">
    <property type="term" value="F:DNA-binding transcription factor activity"/>
    <property type="evidence" value="ECO:0007669"/>
    <property type="project" value="InterPro"/>
</dbReference>
<dbReference type="PATRIC" id="fig|452652.3.peg.7631"/>
<evidence type="ECO:0000313" key="4">
    <source>
        <dbReference type="Proteomes" id="UP000007076"/>
    </source>
</evidence>
<name>E4N406_KITSK</name>
<dbReference type="Gene3D" id="1.10.10.10">
    <property type="entry name" value="Winged helix-like DNA-binding domain superfamily/Winged helix DNA-binding domain"/>
    <property type="match status" value="1"/>
</dbReference>
<evidence type="ECO:0000313" key="2">
    <source>
        <dbReference type="EMBL" id="BAJ25937.1"/>
    </source>
</evidence>
<proteinExistence type="predicted"/>
<dbReference type="InterPro" id="IPR036388">
    <property type="entry name" value="WH-like_DNA-bd_sf"/>
</dbReference>
<dbReference type="KEGG" id="ksk:KSE_00860t"/>
<dbReference type="SUPFAM" id="SSF46785">
    <property type="entry name" value="Winged helix' DNA-binding domain"/>
    <property type="match status" value="1"/>
</dbReference>
<gene>
    <name evidence="2" type="ordered locus">KSE_00860t</name>
    <name evidence="3" type="ordered locus">KSE_75880t</name>
</gene>
<dbReference type="AlphaFoldDB" id="E4N406"/>
<reference evidence="2 4" key="1">
    <citation type="journal article" date="2010" name="DNA Res.">
        <title>Genome sequence of Kitasatospora setae NBRC 14216T: an evolutionary snapshot of the family Streptomycetaceae.</title>
        <authorList>
            <person name="Ichikawa N."/>
            <person name="Oguchi A."/>
            <person name="Ikeda H."/>
            <person name="Ishikawa J."/>
            <person name="Kitani S."/>
            <person name="Watanabe Y."/>
            <person name="Nakamura S."/>
            <person name="Katano Y."/>
            <person name="Kishi E."/>
            <person name="Sasagawa M."/>
            <person name="Ankai A."/>
            <person name="Fukui S."/>
            <person name="Hashimoto Y."/>
            <person name="Kamata S."/>
            <person name="Otoguro M."/>
            <person name="Tanikawa S."/>
            <person name="Nihira T."/>
            <person name="Horinouchi S."/>
            <person name="Ohnishi Y."/>
            <person name="Hayakawa M."/>
            <person name="Kuzuyama T."/>
            <person name="Arisawa A."/>
            <person name="Nomoto F."/>
            <person name="Miura H."/>
            <person name="Takahashi Y."/>
            <person name="Fujita N."/>
        </authorList>
    </citation>
    <scope>NUCLEOTIDE SEQUENCE [LARGE SCALE GENOMIC DNA]</scope>
    <source>
        <strain evidence="4">ATCC 33774 / DSM 43861 / JCM 3304 / KCC A-0304 / NBRC 14216 / KM-6054</strain>
        <strain evidence="2">KM-6054</strain>
    </source>
</reference>
<dbReference type="EMBL" id="AP010968">
    <property type="protein sequence ID" value="BAJ25937.1"/>
    <property type="molecule type" value="Genomic_DNA"/>
</dbReference>
<dbReference type="HOGENOM" id="CLU_083287_27_5_11"/>
<feature type="domain" description="HTH marR-type" evidence="1">
    <location>
        <begin position="18"/>
        <end position="153"/>
    </location>
</feature>
<dbReference type="GO" id="GO:0006950">
    <property type="term" value="P:response to stress"/>
    <property type="evidence" value="ECO:0007669"/>
    <property type="project" value="TreeGrafter"/>
</dbReference>
<dbReference type="SMART" id="SM00347">
    <property type="entry name" value="HTH_MARR"/>
    <property type="match status" value="1"/>
</dbReference>
<keyword evidence="4" id="KW-1185">Reference proteome</keyword>
<dbReference type="InterPro" id="IPR039422">
    <property type="entry name" value="MarR/SlyA-like"/>
</dbReference>
<accession>E4N406</accession>
<protein>
    <submittedName>
        <fullName evidence="2">Putative MarR family transcriptional regulator</fullName>
    </submittedName>
</protein>
<evidence type="ECO:0000259" key="1">
    <source>
        <dbReference type="PROSITE" id="PS50995"/>
    </source>
</evidence>
<dbReference type="InterPro" id="IPR036390">
    <property type="entry name" value="WH_DNA-bd_sf"/>
</dbReference>
<evidence type="ECO:0000313" key="3">
    <source>
        <dbReference type="EMBL" id="BAJ33341.1"/>
    </source>
</evidence>
<dbReference type="KEGG" id="ksk:KSE_75880t"/>
<dbReference type="InterPro" id="IPR000835">
    <property type="entry name" value="HTH_MarR-typ"/>
</dbReference>
<organism evidence="2 4">
    <name type="scientific">Kitasatospora setae (strain ATCC 33774 / DSM 43861 / JCM 3304 / KCC A-0304 / NBRC 14216 / KM-6054)</name>
    <name type="common">Streptomyces setae</name>
    <dbReference type="NCBI Taxonomy" id="452652"/>
    <lineage>
        <taxon>Bacteria</taxon>
        <taxon>Bacillati</taxon>
        <taxon>Actinomycetota</taxon>
        <taxon>Actinomycetes</taxon>
        <taxon>Kitasatosporales</taxon>
        <taxon>Streptomycetaceae</taxon>
        <taxon>Kitasatospora</taxon>
    </lineage>
</organism>
<dbReference type="EMBL" id="AP010968">
    <property type="protein sequence ID" value="BAJ33341.1"/>
    <property type="molecule type" value="Genomic_DNA"/>
</dbReference>
<sequence length="160" mass="16685">MASGAVDRSGYAVAPGAAAELAALAARLCAVMDATTSERIAEHGLTRADFDVLAALRGAGPGHRLRPMDLSALCRLSSGGTSNVLRRMTESGYVVREADLRDGRSSWAQLTVEGLRVVGAVQEGVDAVHARVLRRLPPGVVDALSALLAQAVDALESPQW</sequence>
<dbReference type="PANTHER" id="PTHR33164">
    <property type="entry name" value="TRANSCRIPTIONAL REGULATOR, MARR FAMILY"/>
    <property type="match status" value="1"/>
</dbReference>
<dbReference type="PANTHER" id="PTHR33164:SF104">
    <property type="entry name" value="TRANSCRIPTIONAL REGULATORY PROTEIN"/>
    <property type="match status" value="1"/>
</dbReference>
<dbReference type="PROSITE" id="PS50995">
    <property type="entry name" value="HTH_MARR_2"/>
    <property type="match status" value="1"/>
</dbReference>
<dbReference type="Proteomes" id="UP000007076">
    <property type="component" value="Chromosome"/>
</dbReference>